<dbReference type="Proteomes" id="UP000034182">
    <property type="component" value="Unassembled WGS sequence"/>
</dbReference>
<feature type="compositionally biased region" description="Acidic residues" evidence="1">
    <location>
        <begin position="1"/>
        <end position="10"/>
    </location>
</feature>
<comment type="caution">
    <text evidence="3">The sequence shown here is derived from an EMBL/GenBank/DDBJ whole genome shotgun (WGS) entry which is preliminary data.</text>
</comment>
<dbReference type="PROSITE" id="PS50097">
    <property type="entry name" value="BTB"/>
    <property type="match status" value="1"/>
</dbReference>
<reference evidence="3 4" key="1">
    <citation type="submission" date="2015-03" db="EMBL/GenBank/DDBJ databases">
        <authorList>
            <person name="Morales-Cruz A."/>
            <person name="Amrine K.C."/>
            <person name="Cantu D."/>
        </authorList>
    </citation>
    <scope>NUCLEOTIDE SEQUENCE [LARGE SCALE GENOMIC DNA]</scope>
    <source>
        <strain evidence="3">DS831</strain>
    </source>
</reference>
<dbReference type="InterPro" id="IPR000210">
    <property type="entry name" value="BTB/POZ_dom"/>
</dbReference>
<dbReference type="CDD" id="cd18186">
    <property type="entry name" value="BTB_POZ_ZBTB_KLHL-like"/>
    <property type="match status" value="1"/>
</dbReference>
<dbReference type="InterPro" id="IPR011333">
    <property type="entry name" value="SKP1/BTB/POZ_sf"/>
</dbReference>
<dbReference type="Pfam" id="PF00651">
    <property type="entry name" value="BTB"/>
    <property type="match status" value="1"/>
</dbReference>
<dbReference type="AlphaFoldDB" id="A0A0G2DSP5"/>
<evidence type="ECO:0000259" key="2">
    <source>
        <dbReference type="PROSITE" id="PS50097"/>
    </source>
</evidence>
<organism evidence="3 4">
    <name type="scientific">Diplodia seriata</name>
    <dbReference type="NCBI Taxonomy" id="420778"/>
    <lineage>
        <taxon>Eukaryota</taxon>
        <taxon>Fungi</taxon>
        <taxon>Dikarya</taxon>
        <taxon>Ascomycota</taxon>
        <taxon>Pezizomycotina</taxon>
        <taxon>Dothideomycetes</taxon>
        <taxon>Dothideomycetes incertae sedis</taxon>
        <taxon>Botryosphaeriales</taxon>
        <taxon>Botryosphaeriaceae</taxon>
        <taxon>Diplodia</taxon>
    </lineage>
</organism>
<sequence>MSNPEFDELDFTIPPQPPQHSASQEDTTMPWSSNGGSVGLQMFQSKFMADYTIVCADGKEIPAHSFILCGGDFFVKAFKSNMKEFKDKRFVFEDSTDLPHLNFNHGVINCMLEFMYYGSYTEDDAEEAIEKRMCRHIDICVLADFLMVRGLKDYVVKRVNMVLDDWDSVRPALPEIITALYTAPKPAVSSMRTKLTNILAKEIHELENDKAFCDFLEDFGECCVDLIREMNKQKPKVTGGIRTVCHHCKQQFLVELNADGHTPAYCSLCGEMNYNSGLRRRAV</sequence>
<evidence type="ECO:0000313" key="3">
    <source>
        <dbReference type="EMBL" id="KKY13992.1"/>
    </source>
</evidence>
<dbReference type="Gene3D" id="3.30.710.10">
    <property type="entry name" value="Potassium Channel Kv1.1, Chain A"/>
    <property type="match status" value="1"/>
</dbReference>
<gene>
    <name evidence="3" type="ORF">UCDDS831_g08537</name>
</gene>
<accession>A0A0G2DSP5</accession>
<feature type="domain" description="BTB" evidence="2">
    <location>
        <begin position="49"/>
        <end position="124"/>
    </location>
</feature>
<name>A0A0G2DSP5_9PEZI</name>
<dbReference type="PANTHER" id="PTHR24413">
    <property type="entry name" value="SPECKLE-TYPE POZ PROTEIN"/>
    <property type="match status" value="1"/>
</dbReference>
<protein>
    <submittedName>
        <fullName evidence="3">Putative btb poz domain-containing protein</fullName>
    </submittedName>
</protein>
<reference evidence="3 4" key="2">
    <citation type="submission" date="2015-05" db="EMBL/GenBank/DDBJ databases">
        <title>Distinctive expansion of gene families associated with plant cell wall degradation and secondary metabolism in the genomes of grapevine trunk pathogens.</title>
        <authorList>
            <person name="Lawrence D.P."/>
            <person name="Travadon R."/>
            <person name="Rolshausen P.E."/>
            <person name="Baumgartner K."/>
        </authorList>
    </citation>
    <scope>NUCLEOTIDE SEQUENCE [LARGE SCALE GENOMIC DNA]</scope>
    <source>
        <strain evidence="3">DS831</strain>
    </source>
</reference>
<dbReference type="EMBL" id="LAQI01000249">
    <property type="protein sequence ID" value="KKY13992.1"/>
    <property type="molecule type" value="Genomic_DNA"/>
</dbReference>
<feature type="region of interest" description="Disordered" evidence="1">
    <location>
        <begin position="1"/>
        <end position="31"/>
    </location>
</feature>
<feature type="compositionally biased region" description="Polar residues" evidence="1">
    <location>
        <begin position="19"/>
        <end position="31"/>
    </location>
</feature>
<evidence type="ECO:0000313" key="4">
    <source>
        <dbReference type="Proteomes" id="UP000034182"/>
    </source>
</evidence>
<dbReference type="SUPFAM" id="SSF54695">
    <property type="entry name" value="POZ domain"/>
    <property type="match status" value="1"/>
</dbReference>
<proteinExistence type="predicted"/>
<evidence type="ECO:0000256" key="1">
    <source>
        <dbReference type="SAM" id="MobiDB-lite"/>
    </source>
</evidence>